<evidence type="ECO:0000313" key="7">
    <source>
        <dbReference type="EMBL" id="OHV17710.1"/>
    </source>
</evidence>
<evidence type="ECO:0000256" key="4">
    <source>
        <dbReference type="ARBA" id="ARBA00023172"/>
    </source>
</evidence>
<feature type="region of interest" description="Disordered" evidence="5">
    <location>
        <begin position="448"/>
        <end position="467"/>
    </location>
</feature>
<keyword evidence="4" id="KW-0233">DNA recombination</keyword>
<dbReference type="InterPro" id="IPR038488">
    <property type="entry name" value="Integrase_DNA-bd_sf"/>
</dbReference>
<dbReference type="InterPro" id="IPR002104">
    <property type="entry name" value="Integrase_catalytic"/>
</dbReference>
<feature type="compositionally biased region" description="Basic residues" evidence="5">
    <location>
        <begin position="455"/>
        <end position="467"/>
    </location>
</feature>
<keyword evidence="3" id="KW-0238">DNA-binding</keyword>
<dbReference type="Gene3D" id="1.10.443.10">
    <property type="entry name" value="Intergrase catalytic core"/>
    <property type="match status" value="1"/>
</dbReference>
<dbReference type="Proteomes" id="UP000180215">
    <property type="component" value="Unassembled WGS sequence"/>
</dbReference>
<organism evidence="7 8">
    <name type="scientific">Methylorubrum extorquens</name>
    <name type="common">Methylobacterium dichloromethanicum</name>
    <name type="synonym">Methylobacterium extorquens</name>
    <dbReference type="NCBI Taxonomy" id="408"/>
    <lineage>
        <taxon>Bacteria</taxon>
        <taxon>Pseudomonadati</taxon>
        <taxon>Pseudomonadota</taxon>
        <taxon>Alphaproteobacteria</taxon>
        <taxon>Hyphomicrobiales</taxon>
        <taxon>Methylobacteriaceae</taxon>
        <taxon>Methylorubrum</taxon>
    </lineage>
</organism>
<dbReference type="PANTHER" id="PTHR30629:SF2">
    <property type="entry name" value="PROPHAGE INTEGRASE INTS-RELATED"/>
    <property type="match status" value="1"/>
</dbReference>
<dbReference type="PANTHER" id="PTHR30629">
    <property type="entry name" value="PROPHAGE INTEGRASE"/>
    <property type="match status" value="1"/>
</dbReference>
<comment type="similarity">
    <text evidence="1">Belongs to the 'phage' integrase family.</text>
</comment>
<name>A0A1S1P7U3_METEX</name>
<accession>A0A1S1P7U3</accession>
<dbReference type="Gene3D" id="3.30.160.390">
    <property type="entry name" value="Integrase, DNA-binding domain"/>
    <property type="match status" value="1"/>
</dbReference>
<dbReference type="SUPFAM" id="SSF56349">
    <property type="entry name" value="DNA breaking-rejoining enzymes"/>
    <property type="match status" value="1"/>
</dbReference>
<reference evidence="7 8" key="1">
    <citation type="submission" date="2016-10" db="EMBL/GenBank/DDBJ databases">
        <title>Draft genome sequence of Methylobacterium extorquens CP3, a seed endophyte of Crotalaria pumila with plant growth-promoting and metal tolerance properties.</title>
        <authorList>
            <person name="Sanchez-Lopez A.S."/>
            <person name="Van Hamme J.D."/>
            <person name="Thijs S."/>
            <person name="Mcammond B.M."/>
            <person name="Stevens V."/>
            <person name="Gonzalez-Chavez M.D.C."/>
            <person name="Vangronsveld J."/>
        </authorList>
    </citation>
    <scope>NUCLEOTIDE SEQUENCE [LARGE SCALE GENOMIC DNA]</scope>
    <source>
        <strain evidence="7 8">CP3</strain>
    </source>
</reference>
<dbReference type="InterPro" id="IPR011010">
    <property type="entry name" value="DNA_brk_join_enz"/>
</dbReference>
<evidence type="ECO:0000256" key="1">
    <source>
        <dbReference type="ARBA" id="ARBA00008857"/>
    </source>
</evidence>
<protein>
    <recommendedName>
        <fullName evidence="6">Tyr recombinase domain-containing protein</fullName>
    </recommendedName>
</protein>
<dbReference type="PROSITE" id="PS51898">
    <property type="entry name" value="TYR_RECOMBINASE"/>
    <property type="match status" value="1"/>
</dbReference>
<dbReference type="InterPro" id="IPR025166">
    <property type="entry name" value="Integrase_DNA_bind_dom"/>
</dbReference>
<dbReference type="EMBL" id="MNAO01000024">
    <property type="protein sequence ID" value="OHV17710.1"/>
    <property type="molecule type" value="Genomic_DNA"/>
</dbReference>
<evidence type="ECO:0000259" key="6">
    <source>
        <dbReference type="PROSITE" id="PS51898"/>
    </source>
</evidence>
<dbReference type="CDD" id="cd00796">
    <property type="entry name" value="INT_Rci_Hp1_C"/>
    <property type="match status" value="1"/>
</dbReference>
<evidence type="ECO:0000256" key="3">
    <source>
        <dbReference type="ARBA" id="ARBA00023125"/>
    </source>
</evidence>
<dbReference type="InterPro" id="IPR010998">
    <property type="entry name" value="Integrase_recombinase_N"/>
</dbReference>
<dbReference type="AlphaFoldDB" id="A0A1S1P7U3"/>
<dbReference type="InterPro" id="IPR050808">
    <property type="entry name" value="Phage_Integrase"/>
</dbReference>
<proteinExistence type="inferred from homology"/>
<dbReference type="GO" id="GO:0006310">
    <property type="term" value="P:DNA recombination"/>
    <property type="evidence" value="ECO:0007669"/>
    <property type="project" value="UniProtKB-KW"/>
</dbReference>
<sequence length="467" mass="51266">MASKLTLQLIKAAKPRADRYTLWDSDLKGFGLRVNSDGSKSYALKYLFEGRQRWHTIGKHGSPWTPDTARTEALRLLAQARAGIDPEEAKREGARADLTVTELCDLYIAAARRGEVLTKFDEPKKASTLATDESRILRHIKPLLGRKRVRSVTADDIERFLHDAAAGKTALNEKTGLRGRAIVEGGRGAATRTVGLLGGIFTFAVRRKLRPDNPVQGVQRFKDKRNERYLSTPEMARFGAVLAASEAAWRAHEEAVAAWTAAGRTGRAPKLQADALNPSATNAVRLLLLTGMRKSEVINLQWHQIDAEHGYLRLPTSKSGAKSVPVGETVLAFLAGLPRLAGNPYVFPGQIAGRPFVNLGKIWERMRERAGLEDVRLHDLRHSFGATSASSGNSLLLLGSILGHRDPKTTQRYAHLARDPVRTAADQVSGLIATALDTTVSETDVLRPVSPLARSSRRSTRSRRPPR</sequence>
<dbReference type="GO" id="GO:0003677">
    <property type="term" value="F:DNA binding"/>
    <property type="evidence" value="ECO:0007669"/>
    <property type="project" value="UniProtKB-KW"/>
</dbReference>
<dbReference type="InterPro" id="IPR013762">
    <property type="entry name" value="Integrase-like_cat_sf"/>
</dbReference>
<gene>
    <name evidence="7" type="ORF">BK022_03940</name>
</gene>
<evidence type="ECO:0000256" key="2">
    <source>
        <dbReference type="ARBA" id="ARBA00022908"/>
    </source>
</evidence>
<comment type="caution">
    <text evidence="7">The sequence shown here is derived from an EMBL/GenBank/DDBJ whole genome shotgun (WGS) entry which is preliminary data.</text>
</comment>
<dbReference type="GO" id="GO:0015074">
    <property type="term" value="P:DNA integration"/>
    <property type="evidence" value="ECO:0007669"/>
    <property type="project" value="UniProtKB-KW"/>
</dbReference>
<dbReference type="Gene3D" id="1.10.150.130">
    <property type="match status" value="1"/>
</dbReference>
<feature type="domain" description="Tyr recombinase" evidence="6">
    <location>
        <begin position="245"/>
        <end position="426"/>
    </location>
</feature>
<evidence type="ECO:0000256" key="5">
    <source>
        <dbReference type="SAM" id="MobiDB-lite"/>
    </source>
</evidence>
<dbReference type="Pfam" id="PF13356">
    <property type="entry name" value="Arm-DNA-bind_3"/>
    <property type="match status" value="1"/>
</dbReference>
<keyword evidence="2" id="KW-0229">DNA integration</keyword>
<dbReference type="Pfam" id="PF00589">
    <property type="entry name" value="Phage_integrase"/>
    <property type="match status" value="1"/>
</dbReference>
<evidence type="ECO:0000313" key="8">
    <source>
        <dbReference type="Proteomes" id="UP000180215"/>
    </source>
</evidence>